<evidence type="ECO:0000259" key="2">
    <source>
        <dbReference type="Pfam" id="PF06889"/>
    </source>
</evidence>
<dbReference type="InterPro" id="IPR009677">
    <property type="entry name" value="DUF1266"/>
</dbReference>
<reference evidence="3" key="1">
    <citation type="submission" date="2019-10" db="EMBL/GenBank/DDBJ databases">
        <title>Muricauda hadale sp. nov., a piezophilic bacterium isolated from hadopelagic water of the Mariana Trench.</title>
        <authorList>
            <person name="Wei Y."/>
        </authorList>
    </citation>
    <scope>NUCLEOTIDE SEQUENCE [LARGE SCALE GENOMIC DNA]</scope>
    <source>
        <strain evidence="3">MT-229</strain>
    </source>
</reference>
<keyword evidence="1" id="KW-0812">Transmembrane</keyword>
<evidence type="ECO:0000256" key="1">
    <source>
        <dbReference type="SAM" id="Phobius"/>
    </source>
</evidence>
<feature type="domain" description="DUF1266" evidence="2">
    <location>
        <begin position="90"/>
        <end position="267"/>
    </location>
</feature>
<organism evidence="3 4">
    <name type="scientific">Flagellimonas hadalis</name>
    <dbReference type="NCBI Taxonomy" id="2597517"/>
    <lineage>
        <taxon>Bacteria</taxon>
        <taxon>Pseudomonadati</taxon>
        <taxon>Bacteroidota</taxon>
        <taxon>Flavobacteriia</taxon>
        <taxon>Flavobacteriales</taxon>
        <taxon>Flavobacteriaceae</taxon>
        <taxon>Flagellimonas</taxon>
    </lineage>
</organism>
<dbReference type="OrthoDB" id="787383at2"/>
<dbReference type="AlphaFoldDB" id="A0A5N5IW75"/>
<keyword evidence="1" id="KW-0472">Membrane</keyword>
<evidence type="ECO:0000313" key="4">
    <source>
        <dbReference type="Proteomes" id="UP000319204"/>
    </source>
</evidence>
<keyword evidence="4" id="KW-1185">Reference proteome</keyword>
<accession>A0A5N5IW75</accession>
<dbReference type="Pfam" id="PF06889">
    <property type="entry name" value="DUF1266"/>
    <property type="match status" value="1"/>
</dbReference>
<name>A0A5N5IW75_9FLAO</name>
<dbReference type="EMBL" id="VNIK02000001">
    <property type="protein sequence ID" value="KAB5492125.1"/>
    <property type="molecule type" value="Genomic_DNA"/>
</dbReference>
<sequence length="269" mass="31847">MQMFENLPWYSYVILVLAIASYAYRYFKTGKEEYDAPELKEARFKKSSNSNLNEEQRFALALYTPISEWWKADFNTLTFLQANDIKPYLEGWGIDTPEGYWSLTEYFMKDGRRWYFDFIYPMIQKEPKEQWERLMDEKFGNNERAHRYLEWLNNGEALGTLKQKGILTFDSELELGVAGYDAAVLVGQARKAYTGGLISEKDAWKVIHFAKELALRHFSSWEEFGKSFAIGFALDMKADYDSYKEQVYHIYKQVLENPNSPWNTMDWPR</sequence>
<protein>
    <submittedName>
        <fullName evidence="3">DUF1266 domain-containing protein</fullName>
    </submittedName>
</protein>
<evidence type="ECO:0000313" key="3">
    <source>
        <dbReference type="EMBL" id="KAB5492125.1"/>
    </source>
</evidence>
<comment type="caution">
    <text evidence="3">The sequence shown here is derived from an EMBL/GenBank/DDBJ whole genome shotgun (WGS) entry which is preliminary data.</text>
</comment>
<keyword evidence="1" id="KW-1133">Transmembrane helix</keyword>
<proteinExistence type="predicted"/>
<feature type="transmembrane region" description="Helical" evidence="1">
    <location>
        <begin position="6"/>
        <end position="24"/>
    </location>
</feature>
<dbReference type="Proteomes" id="UP000319204">
    <property type="component" value="Unassembled WGS sequence"/>
</dbReference>
<gene>
    <name evidence="3" type="ORF">FOT42_004025</name>
</gene>